<evidence type="ECO:0000259" key="6">
    <source>
        <dbReference type="PROSITE" id="PS50109"/>
    </source>
</evidence>
<evidence type="ECO:0000256" key="1">
    <source>
        <dbReference type="ARBA" id="ARBA00000085"/>
    </source>
</evidence>
<reference evidence="8 9" key="1">
    <citation type="submission" date="2018-06" db="EMBL/GenBank/DDBJ databases">
        <title>Nitrincola tibetense sp. nov., isolated from Lake XuguoCo on Tibetan Plateau.</title>
        <authorList>
            <person name="Xing P."/>
        </authorList>
    </citation>
    <scope>NUCLEOTIDE SEQUENCE [LARGE SCALE GENOMIC DNA]</scope>
    <source>
        <strain evidence="9">xg18</strain>
    </source>
</reference>
<comment type="caution">
    <text evidence="8">The sequence shown here is derived from an EMBL/GenBank/DDBJ whole genome shotgun (WGS) entry which is preliminary data.</text>
</comment>
<feature type="modified residue" description="4-aspartylphosphate" evidence="5">
    <location>
        <position position="154"/>
    </location>
</feature>
<dbReference type="EMBL" id="QKRX01000042">
    <property type="protein sequence ID" value="RAU16403.1"/>
    <property type="molecule type" value="Genomic_DNA"/>
</dbReference>
<dbReference type="AlphaFoldDB" id="A0A364NH59"/>
<evidence type="ECO:0000313" key="9">
    <source>
        <dbReference type="Proteomes" id="UP000250744"/>
    </source>
</evidence>
<dbReference type="Pfam" id="PF00072">
    <property type="entry name" value="Response_reg"/>
    <property type="match status" value="1"/>
</dbReference>
<sequence>GQFLRLEVWDTGVGIAENKIKEVFEEFKRIDNPRHSEVKGLGLGLAITERIARMLGHEINVRSWPGKGSVFSVRVPLGDPALEIKSKPEKRGWIRSKGLNGIHVLVIDNEPKILEGMRALLEGWSCNVLTALNADLAEQEIRERNFTPDIILADYHLSDVHTGVMALEQLGELWRQPVPSIVITADRTEAVKEEIEQIGAQLLTKPIKPAALRAMINKLIAQNRED</sequence>
<dbReference type="InterPro" id="IPR036890">
    <property type="entry name" value="HATPase_C_sf"/>
</dbReference>
<dbReference type="Proteomes" id="UP000250744">
    <property type="component" value="Unassembled WGS sequence"/>
</dbReference>
<evidence type="ECO:0000256" key="3">
    <source>
        <dbReference type="ARBA" id="ARBA00022679"/>
    </source>
</evidence>
<dbReference type="GO" id="GO:0009927">
    <property type="term" value="F:histidine phosphotransfer kinase activity"/>
    <property type="evidence" value="ECO:0007669"/>
    <property type="project" value="TreeGrafter"/>
</dbReference>
<feature type="domain" description="Response regulatory" evidence="7">
    <location>
        <begin position="103"/>
        <end position="220"/>
    </location>
</feature>
<dbReference type="GO" id="GO:0000155">
    <property type="term" value="F:phosphorelay sensor kinase activity"/>
    <property type="evidence" value="ECO:0007669"/>
    <property type="project" value="TreeGrafter"/>
</dbReference>
<dbReference type="PANTHER" id="PTHR43047">
    <property type="entry name" value="TWO-COMPONENT HISTIDINE PROTEIN KINASE"/>
    <property type="match status" value="1"/>
</dbReference>
<organism evidence="8 9">
    <name type="scientific">Nitrincola tibetensis</name>
    <dbReference type="NCBI Taxonomy" id="2219697"/>
    <lineage>
        <taxon>Bacteria</taxon>
        <taxon>Pseudomonadati</taxon>
        <taxon>Pseudomonadota</taxon>
        <taxon>Gammaproteobacteria</taxon>
        <taxon>Oceanospirillales</taxon>
        <taxon>Oceanospirillaceae</taxon>
        <taxon>Nitrincola</taxon>
    </lineage>
</organism>
<dbReference type="InterPro" id="IPR011006">
    <property type="entry name" value="CheY-like_superfamily"/>
</dbReference>
<feature type="non-terminal residue" evidence="8">
    <location>
        <position position="1"/>
    </location>
</feature>
<dbReference type="PANTHER" id="PTHR43047:SF9">
    <property type="entry name" value="HISTIDINE KINASE"/>
    <property type="match status" value="1"/>
</dbReference>
<dbReference type="Pfam" id="PF02518">
    <property type="entry name" value="HATPase_c"/>
    <property type="match status" value="1"/>
</dbReference>
<evidence type="ECO:0000313" key="8">
    <source>
        <dbReference type="EMBL" id="RAU16403.1"/>
    </source>
</evidence>
<dbReference type="SMART" id="SM00387">
    <property type="entry name" value="HATPase_c"/>
    <property type="match status" value="1"/>
</dbReference>
<evidence type="ECO:0000259" key="7">
    <source>
        <dbReference type="PROSITE" id="PS50110"/>
    </source>
</evidence>
<evidence type="ECO:0000256" key="4">
    <source>
        <dbReference type="ARBA" id="ARBA00022777"/>
    </source>
</evidence>
<keyword evidence="4 8" id="KW-0418">Kinase</keyword>
<dbReference type="InterPro" id="IPR001789">
    <property type="entry name" value="Sig_transdc_resp-reg_receiver"/>
</dbReference>
<dbReference type="GO" id="GO:0005886">
    <property type="term" value="C:plasma membrane"/>
    <property type="evidence" value="ECO:0007669"/>
    <property type="project" value="TreeGrafter"/>
</dbReference>
<dbReference type="RefSeq" id="WP_133256787.1">
    <property type="nucleotide sequence ID" value="NZ_QKRX01000042.1"/>
</dbReference>
<dbReference type="CDD" id="cd00156">
    <property type="entry name" value="REC"/>
    <property type="match status" value="1"/>
</dbReference>
<name>A0A364NH59_9GAMM</name>
<comment type="catalytic activity">
    <reaction evidence="1">
        <text>ATP + protein L-histidine = ADP + protein N-phospho-L-histidine.</text>
        <dbReference type="EC" id="2.7.13.3"/>
    </reaction>
</comment>
<dbReference type="InterPro" id="IPR005467">
    <property type="entry name" value="His_kinase_dom"/>
</dbReference>
<evidence type="ECO:0000256" key="5">
    <source>
        <dbReference type="PROSITE-ProRule" id="PRU00169"/>
    </source>
</evidence>
<keyword evidence="5" id="KW-0597">Phosphoprotein</keyword>
<dbReference type="Gene3D" id="3.30.565.10">
    <property type="entry name" value="Histidine kinase-like ATPase, C-terminal domain"/>
    <property type="match status" value="1"/>
</dbReference>
<dbReference type="InterPro" id="IPR003594">
    <property type="entry name" value="HATPase_dom"/>
</dbReference>
<accession>A0A364NH59</accession>
<dbReference type="OrthoDB" id="9764438at2"/>
<dbReference type="InterPro" id="IPR004358">
    <property type="entry name" value="Sig_transdc_His_kin-like_C"/>
</dbReference>
<dbReference type="PROSITE" id="PS50109">
    <property type="entry name" value="HIS_KIN"/>
    <property type="match status" value="1"/>
</dbReference>
<evidence type="ECO:0000256" key="2">
    <source>
        <dbReference type="ARBA" id="ARBA00012438"/>
    </source>
</evidence>
<dbReference type="PRINTS" id="PR00344">
    <property type="entry name" value="BCTRLSENSOR"/>
</dbReference>
<protein>
    <recommendedName>
        <fullName evidence="2">histidine kinase</fullName>
        <ecNumber evidence="2">2.7.13.3</ecNumber>
    </recommendedName>
</protein>
<keyword evidence="3" id="KW-0808">Transferase</keyword>
<dbReference type="SMART" id="SM00448">
    <property type="entry name" value="REC"/>
    <property type="match status" value="1"/>
</dbReference>
<proteinExistence type="predicted"/>
<feature type="domain" description="Histidine kinase" evidence="6">
    <location>
        <begin position="1"/>
        <end position="79"/>
    </location>
</feature>
<dbReference type="Gene3D" id="3.40.50.2300">
    <property type="match status" value="1"/>
</dbReference>
<gene>
    <name evidence="8" type="ORF">DN062_18405</name>
</gene>
<dbReference type="SUPFAM" id="SSF55874">
    <property type="entry name" value="ATPase domain of HSP90 chaperone/DNA topoisomerase II/histidine kinase"/>
    <property type="match status" value="1"/>
</dbReference>
<dbReference type="EC" id="2.7.13.3" evidence="2"/>
<keyword evidence="9" id="KW-1185">Reference proteome</keyword>
<dbReference type="PROSITE" id="PS50110">
    <property type="entry name" value="RESPONSE_REGULATORY"/>
    <property type="match status" value="1"/>
</dbReference>
<dbReference type="SUPFAM" id="SSF52172">
    <property type="entry name" value="CheY-like"/>
    <property type="match status" value="1"/>
</dbReference>